<keyword evidence="10" id="KW-1233">Viral attachment to host adhesion receptor</keyword>
<keyword evidence="9" id="KW-0426">Late protein</keyword>
<dbReference type="GO" id="GO:0098671">
    <property type="term" value="P:adhesion receptor-mediated virion attachment to host cell"/>
    <property type="evidence" value="ECO:0007669"/>
    <property type="project" value="UniProtKB-KW"/>
</dbReference>
<keyword evidence="5" id="KW-1048">Host nucleus</keyword>
<dbReference type="Gene3D" id="2.10.25.20">
    <property type="entry name" value="reovirus attachment protein sigma1, domain 1"/>
    <property type="match status" value="1"/>
</dbReference>
<evidence type="ECO:0000256" key="9">
    <source>
        <dbReference type="ARBA" id="ARBA00022921"/>
    </source>
</evidence>
<evidence type="ECO:0000313" key="13">
    <source>
        <dbReference type="Proteomes" id="UP001059127"/>
    </source>
</evidence>
<evidence type="ECO:0000256" key="2">
    <source>
        <dbReference type="ARBA" id="ARBA00004328"/>
    </source>
</evidence>
<evidence type="ECO:0000256" key="4">
    <source>
        <dbReference type="ARBA" id="ARBA00022561"/>
    </source>
</evidence>
<dbReference type="Proteomes" id="UP001059127">
    <property type="component" value="Segment"/>
</dbReference>
<keyword evidence="7" id="KW-1161">Viral attachment to host cell</keyword>
<comment type="similarity">
    <text evidence="3">Belongs to the adenoviridae fiber family.</text>
</comment>
<dbReference type="Pfam" id="PF00608">
    <property type="entry name" value="Adeno_shaft"/>
    <property type="match status" value="4"/>
</dbReference>
<keyword evidence="8" id="KW-0946">Virion</keyword>
<comment type="subcellular location">
    <subcellularLocation>
        <location evidence="1">Host nucleus</location>
    </subcellularLocation>
    <subcellularLocation>
        <location evidence="2">Virion</location>
    </subcellularLocation>
</comment>
<keyword evidence="4" id="KW-0167">Capsid protein</keyword>
<dbReference type="EMBL" id="MW508338">
    <property type="protein sequence ID" value="UVZ42964.1"/>
    <property type="molecule type" value="Genomic_DNA"/>
</dbReference>
<dbReference type="InterPro" id="IPR000931">
    <property type="entry name" value="Adeno_fibre"/>
</dbReference>
<evidence type="ECO:0000256" key="1">
    <source>
        <dbReference type="ARBA" id="ARBA00004147"/>
    </source>
</evidence>
<dbReference type="InterPro" id="IPR000939">
    <property type="entry name" value="Adenobir_fibre_prot_rpt/shaft"/>
</dbReference>
<evidence type="ECO:0000256" key="6">
    <source>
        <dbReference type="ARBA" id="ARBA00022581"/>
    </source>
</evidence>
<organism evidence="12">
    <name type="scientific">Siadenovirus sp</name>
    <dbReference type="NCBI Taxonomy" id="2671519"/>
    <lineage>
        <taxon>Viruses</taxon>
        <taxon>Varidnaviria</taxon>
        <taxon>Bamfordvirae</taxon>
        <taxon>Preplasmiviricota</taxon>
        <taxon>Polisuviricotina</taxon>
        <taxon>Pharingeaviricetes</taxon>
        <taxon>Rowavirales</taxon>
        <taxon>Adenoviridae</taxon>
        <taxon>Siadenovirus</taxon>
    </lineage>
</organism>
<evidence type="ECO:0000256" key="10">
    <source>
        <dbReference type="ARBA" id="ARBA00023165"/>
    </source>
</evidence>
<protein>
    <submittedName>
        <fullName evidence="12">Fiber</fullName>
    </submittedName>
</protein>
<evidence type="ECO:0000256" key="3">
    <source>
        <dbReference type="ARBA" id="ARBA00006685"/>
    </source>
</evidence>
<evidence type="ECO:0000256" key="8">
    <source>
        <dbReference type="ARBA" id="ARBA00022844"/>
    </source>
</evidence>
<dbReference type="InterPro" id="IPR009013">
    <property type="entry name" value="Attachment_protein_shaft_sf"/>
</dbReference>
<sequence length="489" mass="53328">MDGKRTAEDSHLSSKRCKVKEDHLNLVYPFLKRPKHTITPPFINVGQGLDISDLTLQLQIGEGLFFNDLGQLAVVGAHNFKTQVPLTYKEGTLHLNFHEPLFLNDDGNLTIAVPKYPLYESEKKELCLALSDGLTIYPGKGLGLALDPVFKFADDKYFLQCGAPLDKVNGSLVLQTGNGVEVQNNRLECTLNFQSPLQREGSAVNLQLGYGLDKEDNKLVPKVKYPLSVSWEGIKLDCVKPLIANIDSISLQYDSYTLKTTAAGLEVNLGSGLKAEDPNGIIVSCIRPVYLTDRGVALDYERYGFEENENHQLSLRLNPQGGLVVTKEGLGLSPAILQQFTNTMSRGNVLSILKTRTGNVVNYKFTESGGVGFLTLGNFNREGCNQLKFEREEFIRPDGDLTCVIVPLAVQGKKLNFPVACTPATVELTDGAAIVKKPVIISAYSVSDKPTPELHLKIETAKALAGGKPLAGVLSALSILTVPQFNAIL</sequence>
<evidence type="ECO:0000256" key="7">
    <source>
        <dbReference type="ARBA" id="ARBA00022804"/>
    </source>
</evidence>
<name>A0A9E7QZB9_9ADEN</name>
<evidence type="ECO:0000256" key="5">
    <source>
        <dbReference type="ARBA" id="ARBA00022562"/>
    </source>
</evidence>
<keyword evidence="11" id="KW-1160">Virus entry into host cell</keyword>
<dbReference type="GO" id="GO:0007155">
    <property type="term" value="P:cell adhesion"/>
    <property type="evidence" value="ECO:0007669"/>
    <property type="project" value="InterPro"/>
</dbReference>
<dbReference type="GO" id="GO:0046718">
    <property type="term" value="P:symbiont entry into host cell"/>
    <property type="evidence" value="ECO:0007669"/>
    <property type="project" value="UniProtKB-KW"/>
</dbReference>
<dbReference type="GO" id="GO:0042025">
    <property type="term" value="C:host cell nucleus"/>
    <property type="evidence" value="ECO:0007669"/>
    <property type="project" value="UniProtKB-SubCell"/>
</dbReference>
<accession>A0A9E7QZB9</accession>
<dbReference type="GO" id="GO:0019028">
    <property type="term" value="C:viral capsid"/>
    <property type="evidence" value="ECO:0007669"/>
    <property type="project" value="UniProtKB-KW"/>
</dbReference>
<evidence type="ECO:0000313" key="12">
    <source>
        <dbReference type="EMBL" id="UVZ42964.1"/>
    </source>
</evidence>
<proteinExistence type="inferred from homology"/>
<reference evidence="12" key="1">
    <citation type="journal article" date="2021" name="Eur. J. Wildl. Res.">
        <title>Increased mortality in wild tits in North Rhine-Westphalia (Germany) in 2020 with a special focus on Suttonella ornithocola and other infectious pathogens.</title>
        <authorList>
            <person name="Fischer L."/>
            <person name="Peters M."/>
            <person name="Merbach S."/>
            <person name="Eydner M."/>
            <person name="Kuczka A."/>
            <person name="Lambertz J."/>
            <person name="Kummerfeld M."/>
            <person name="Kahnt K."/>
            <person name="Weiss A."/>
            <person name="Petersen H."/>
        </authorList>
    </citation>
    <scope>NUCLEOTIDE SEQUENCE</scope>
    <source>
        <strain evidence="12">S478/20</strain>
    </source>
</reference>
<evidence type="ECO:0000256" key="11">
    <source>
        <dbReference type="ARBA" id="ARBA00023296"/>
    </source>
</evidence>
<keyword evidence="6" id="KW-0945">Host-virus interaction</keyword>
<reference evidence="12" key="2">
    <citation type="journal article" date="2022" name="Infect. Genet. Evol.">
        <title>The genome and phylogenetic analyses of tit siadenoviruses reveal both a novel avian host and viral species.</title>
        <authorList>
            <person name="Gellert A."/>
            <person name="Benko M."/>
            <person name="Harrach B."/>
            <person name="Peters M."/>
            <person name="Kajan G.L."/>
        </authorList>
    </citation>
    <scope>NUCLEOTIDE SEQUENCE</scope>
    <source>
        <strain evidence="12">S478/20</strain>
    </source>
</reference>
<dbReference type="PRINTS" id="PR00307">
    <property type="entry name" value="ADENOVSFIBRE"/>
</dbReference>
<dbReference type="SUPFAM" id="SSF51225">
    <property type="entry name" value="Fibre shaft of virus attachment proteins"/>
    <property type="match status" value="2"/>
</dbReference>
<keyword evidence="13" id="KW-1185">Reference proteome</keyword>